<organism evidence="1 2">
    <name type="scientific">Streptomyces alkaliterrae</name>
    <dbReference type="NCBI Taxonomy" id="2213162"/>
    <lineage>
        <taxon>Bacteria</taxon>
        <taxon>Bacillati</taxon>
        <taxon>Actinomycetota</taxon>
        <taxon>Actinomycetes</taxon>
        <taxon>Kitasatosporales</taxon>
        <taxon>Streptomycetaceae</taxon>
        <taxon>Streptomyces</taxon>
    </lineage>
</organism>
<accession>A0A7W3WIX9</accession>
<dbReference type="RefSeq" id="WP_181353818.1">
    <property type="nucleotide sequence ID" value="NZ_JABJWZ010000041.1"/>
</dbReference>
<dbReference type="AlphaFoldDB" id="A0A7W3WIX9"/>
<name>A0A7W3WIX9_9ACTN</name>
<comment type="caution">
    <text evidence="1">The sequence shown here is derived from an EMBL/GenBank/DDBJ whole genome shotgun (WGS) entry which is preliminary data.</text>
</comment>
<evidence type="ECO:0000313" key="2">
    <source>
        <dbReference type="Proteomes" id="UP000525686"/>
    </source>
</evidence>
<reference evidence="2" key="1">
    <citation type="submission" date="2020-05" db="EMBL/GenBank/DDBJ databases">
        <title>Classification of alakaliphilic streptomycetes isolated from an alkaline soil next to Lonar Crater, India and a proposal for the recognition of Streptomyces alkaliterrae sp. nov.</title>
        <authorList>
            <person name="Golinska P."/>
        </authorList>
    </citation>
    <scope>NUCLEOTIDE SEQUENCE [LARGE SCALE GENOMIC DNA]</scope>
    <source>
        <strain evidence="2">OF3</strain>
    </source>
</reference>
<dbReference type="EMBL" id="JABJWZ010000041">
    <property type="protein sequence ID" value="MBB1253163.1"/>
    <property type="molecule type" value="Genomic_DNA"/>
</dbReference>
<proteinExistence type="predicted"/>
<gene>
    <name evidence="1" type="ORF">H3146_07235</name>
</gene>
<sequence length="203" mass="21455">MPTTDAYGQGIKIAALTDAPNAETLAYDIVNALTPQSVMRFADAAARAAAITSPVNGMLTYLVAEQRIDARVGGSWVTIGSSVSTWTTIGLVSGYSHNGNSNGTLQYRRINLFGEPSIQLKGALNVTYSPGIPNSGTFTASALPVAARPSSLRTVVIPCSDVTSDRITLKLDAQTSGHLRIYGTNSTNNRPPWIGFNGVFYSL</sequence>
<protein>
    <submittedName>
        <fullName evidence="1">Uncharacterized protein</fullName>
    </submittedName>
</protein>
<evidence type="ECO:0000313" key="1">
    <source>
        <dbReference type="EMBL" id="MBB1253163.1"/>
    </source>
</evidence>
<dbReference type="Proteomes" id="UP000525686">
    <property type="component" value="Unassembled WGS sequence"/>
</dbReference>